<dbReference type="OrthoDB" id="10254973at2759"/>
<dbReference type="AlphaFoldDB" id="A0A3G2S916"/>
<sequence length="1049" mass="120084">MPTHPALSFRPGSIVRVACEHFVTYDAVEFRPGPHLNMIVGPNGTGKSTVVCAIALGLGWKPSVLGRAKDVASYVKLGHSQGWVEIELQGTESNVTIRRILFRESNTSDWMLQGVPASARQVHQAVSQFNIEVGNLCAFLPQDRVADFAAMTPSKLLQDTQHAAGHAQLSEWHAQLIDYGHQRAALDARLEQEQKEHDHLEERNAVLERDIRRYEERLDLEKRVAALQVRIVFAQYYDVKAQYDAARAKREEGKRALERLLQDQAPLERAVELANEKLEKAQVVMQTHKREADEAHTAILRLTASREELDTTLASLTEQEKQLEAHDAERHAAIEDMRTKIAEMERIIASDTPPGPLEPLDGQLRSRKAEHRVACDELHDMDTQCLELRTRQQRLSSQMDEARRSLDAVDTARHRRLQIMARADRDTFEAVQWLEHHQDLFERTVHEPVLLILQITRPEAARAIETCLSWPVQRTFVCETRADYDLFTRELIDKRKWRLNVVELESTRSTYTPPIPPSDLAALGFDAYAMDCVDAPNEVLKYLCSASNLHAIPISFRGDRVRPQDMEQYRAIRRYIVADTVFTTTYSSYGRKLPQTMSRVLKPLRNFAYQQDSSERERAEESMTSYQRQLDHLQSELERRQHDRTQHAQHCDALAQDLARIKDAHHELYTKHREWERREAKIAAQRANLAQEEAKPSITVQRRRIHTERHKLACDMAQISERLCRCLLSMTRANASSDVHGLAMLHVYADVDACRATLREHRTRVEEAETALRSVLDNFTAVKSQTKELQARAQQQWRNATDEVQAMVQSQAEDESVAQLEAQLARLQAQLEVPWGVGPSVLETFRERKEKILELQRSLEGARAERERCVSAMQRVEEQWLPALEALIQAVNERFSAAFDRMKCAGEVRLARDATHYEKWGIDILVKFRDTERLQLLTGQRQSGGERSLATILYLLSLTELSRTPFSLVDEINQGMDPRAERAVHSQMVAMTCTPEAGQYFLITPKLLPGLAYHELMKVLIINNGEWLPERLPLRELIQKKRAAVAAGP</sequence>
<dbReference type="InterPro" id="IPR027417">
    <property type="entry name" value="P-loop_NTPase"/>
</dbReference>
<reference evidence="7 8" key="1">
    <citation type="submission" date="2018-10" db="EMBL/GenBank/DDBJ databases">
        <title>Complete genome sequence of Malassezia restricta CBS 7877.</title>
        <authorList>
            <person name="Morand S.C."/>
            <person name="Bertignac M."/>
            <person name="Iltis A."/>
            <person name="Kolder I."/>
            <person name="Pirovano W."/>
            <person name="Jourdain R."/>
            <person name="Clavaud C."/>
        </authorList>
    </citation>
    <scope>NUCLEOTIDE SEQUENCE [LARGE SCALE GENOMIC DNA]</scope>
    <source>
        <strain evidence="7 8">CBS 7877</strain>
    </source>
</reference>
<dbReference type="GO" id="GO:0005634">
    <property type="term" value="C:nucleus"/>
    <property type="evidence" value="ECO:0007669"/>
    <property type="project" value="TreeGrafter"/>
</dbReference>
<organism evidence="7 8">
    <name type="scientific">Malassezia restricta (strain ATCC 96810 / NBRC 103918 / CBS 7877)</name>
    <name type="common">Seborrheic dermatitis infection agent</name>
    <dbReference type="NCBI Taxonomy" id="425264"/>
    <lineage>
        <taxon>Eukaryota</taxon>
        <taxon>Fungi</taxon>
        <taxon>Dikarya</taxon>
        <taxon>Basidiomycota</taxon>
        <taxon>Ustilaginomycotina</taxon>
        <taxon>Malasseziomycetes</taxon>
        <taxon>Malasseziales</taxon>
        <taxon>Malasseziaceae</taxon>
        <taxon>Malassezia</taxon>
    </lineage>
</organism>
<evidence type="ECO:0000313" key="7">
    <source>
        <dbReference type="EMBL" id="AYO44575.1"/>
    </source>
</evidence>
<feature type="region of interest" description="Disordered" evidence="5">
    <location>
        <begin position="609"/>
        <end position="630"/>
    </location>
</feature>
<keyword evidence="3 4" id="KW-0175">Coiled coil</keyword>
<dbReference type="EMBL" id="CP033154">
    <property type="protein sequence ID" value="AYO44575.1"/>
    <property type="molecule type" value="Genomic_DNA"/>
</dbReference>
<dbReference type="SUPFAM" id="SSF52540">
    <property type="entry name" value="P-loop containing nucleoside triphosphate hydrolases"/>
    <property type="match status" value="1"/>
</dbReference>
<evidence type="ECO:0000256" key="5">
    <source>
        <dbReference type="SAM" id="MobiDB-lite"/>
    </source>
</evidence>
<dbReference type="Gene3D" id="3.40.50.300">
    <property type="entry name" value="P-loop containing nucleotide triphosphate hydrolases"/>
    <property type="match status" value="2"/>
</dbReference>
<name>A0A3G2S916_MALR7</name>
<feature type="coiled-coil region" evidence="4">
    <location>
        <begin position="751"/>
        <end position="778"/>
    </location>
</feature>
<dbReference type="InterPro" id="IPR003395">
    <property type="entry name" value="RecF/RecN/SMC_N"/>
</dbReference>
<evidence type="ECO:0000313" key="8">
    <source>
        <dbReference type="Proteomes" id="UP000269793"/>
    </source>
</evidence>
<dbReference type="GO" id="GO:0000724">
    <property type="term" value="P:double-strand break repair via homologous recombination"/>
    <property type="evidence" value="ECO:0007669"/>
    <property type="project" value="TreeGrafter"/>
</dbReference>
<evidence type="ECO:0000259" key="6">
    <source>
        <dbReference type="Pfam" id="PF02463"/>
    </source>
</evidence>
<feature type="coiled-coil region" evidence="4">
    <location>
        <begin position="810"/>
        <end position="879"/>
    </location>
</feature>
<evidence type="ECO:0000256" key="1">
    <source>
        <dbReference type="ARBA" id="ARBA00010171"/>
    </source>
</evidence>
<evidence type="ECO:0000256" key="3">
    <source>
        <dbReference type="ARBA" id="ARBA00023054"/>
    </source>
</evidence>
<comment type="similarity">
    <text evidence="1">Belongs to the SMC family. SMC5 subfamily.</text>
</comment>
<dbReference type="Proteomes" id="UP000269793">
    <property type="component" value="Chromosome VII"/>
</dbReference>
<dbReference type="STRING" id="425264.A0A3G2S916"/>
<keyword evidence="8" id="KW-1185">Reference proteome</keyword>
<dbReference type="PANTHER" id="PTHR45916:SF1">
    <property type="entry name" value="STRUCTURAL MAINTENANCE OF CHROMOSOMES PROTEIN 5"/>
    <property type="match status" value="1"/>
</dbReference>
<dbReference type="GO" id="GO:0003697">
    <property type="term" value="F:single-stranded DNA binding"/>
    <property type="evidence" value="ECO:0007669"/>
    <property type="project" value="TreeGrafter"/>
</dbReference>
<protein>
    <recommendedName>
        <fullName evidence="2">Structural maintenance of chromosomes protein 5</fullName>
    </recommendedName>
</protein>
<dbReference type="Pfam" id="PF02463">
    <property type="entry name" value="SMC_N"/>
    <property type="match status" value="1"/>
</dbReference>
<dbReference type="PANTHER" id="PTHR45916">
    <property type="entry name" value="STRUCTURAL MAINTENANCE OF CHROMOSOMES PROTEIN 5"/>
    <property type="match status" value="1"/>
</dbReference>
<accession>A0A3G2S916</accession>
<dbReference type="GO" id="GO:0030915">
    <property type="term" value="C:Smc5-Smc6 complex"/>
    <property type="evidence" value="ECO:0007669"/>
    <property type="project" value="TreeGrafter"/>
</dbReference>
<gene>
    <name evidence="7" type="primary">Smc5</name>
    <name evidence="7" type="ORF">DNF11_3625</name>
</gene>
<evidence type="ECO:0000256" key="2">
    <source>
        <dbReference type="ARBA" id="ARBA00018687"/>
    </source>
</evidence>
<feature type="domain" description="RecF/RecN/SMC N-terminal" evidence="6">
    <location>
        <begin position="14"/>
        <end position="988"/>
    </location>
</feature>
<evidence type="ECO:0000256" key="4">
    <source>
        <dbReference type="SAM" id="Coils"/>
    </source>
</evidence>
<feature type="coiled-coil region" evidence="4">
    <location>
        <begin position="183"/>
        <end position="336"/>
    </location>
</feature>
<dbReference type="VEuPathDB" id="FungiDB:DNF11_3625"/>
<proteinExistence type="inferred from homology"/>